<organism evidence="2">
    <name type="scientific">Brassica napus</name>
    <name type="common">Rape</name>
    <dbReference type="NCBI Taxonomy" id="3708"/>
    <lineage>
        <taxon>Eukaryota</taxon>
        <taxon>Viridiplantae</taxon>
        <taxon>Streptophyta</taxon>
        <taxon>Embryophyta</taxon>
        <taxon>Tracheophyta</taxon>
        <taxon>Spermatophyta</taxon>
        <taxon>Magnoliopsida</taxon>
        <taxon>eudicotyledons</taxon>
        <taxon>Gunneridae</taxon>
        <taxon>Pentapetalae</taxon>
        <taxon>rosids</taxon>
        <taxon>malvids</taxon>
        <taxon>Brassicales</taxon>
        <taxon>Brassicaceae</taxon>
        <taxon>Brassiceae</taxon>
        <taxon>Brassica</taxon>
    </lineage>
</organism>
<proteinExistence type="predicted"/>
<reference evidence="2" key="2">
    <citation type="submission" date="2014-06" db="EMBL/GenBank/DDBJ databases">
        <authorList>
            <person name="Genoscope - CEA"/>
        </authorList>
    </citation>
    <scope>NUCLEOTIDE SEQUENCE</scope>
</reference>
<protein>
    <submittedName>
        <fullName evidence="2">BnaAnng41660D protein</fullName>
    </submittedName>
</protein>
<dbReference type="EMBL" id="LK052251">
    <property type="protein sequence ID" value="CDY72614.1"/>
    <property type="molecule type" value="Genomic_DNA"/>
</dbReference>
<gene>
    <name evidence="2" type="primary">BnaAnng41660D</name>
    <name evidence="2" type="ORF">GSBRNA2T00033942001</name>
</gene>
<feature type="region of interest" description="Disordered" evidence="1">
    <location>
        <begin position="1"/>
        <end position="31"/>
    </location>
</feature>
<reference evidence="2" key="1">
    <citation type="journal article" date="2014" name="Science">
        <title>Plant genetics. Early allopolyploid evolution in the post-Neolithic Brassica napus oilseed genome.</title>
        <authorList>
            <person name="Chalhoub B."/>
            <person name="Denoeud F."/>
            <person name="Liu S."/>
            <person name="Parkin I.A."/>
            <person name="Tang H."/>
            <person name="Wang X."/>
            <person name="Chiquet J."/>
            <person name="Belcram H."/>
            <person name="Tong C."/>
            <person name="Samans B."/>
            <person name="Correa M."/>
            <person name="Da Silva C."/>
            <person name="Just J."/>
            <person name="Falentin C."/>
            <person name="Koh C.S."/>
            <person name="Le Clainche I."/>
            <person name="Bernard M."/>
            <person name="Bento P."/>
            <person name="Noel B."/>
            <person name="Labadie K."/>
            <person name="Alberti A."/>
            <person name="Charles M."/>
            <person name="Arnaud D."/>
            <person name="Guo H."/>
            <person name="Daviaud C."/>
            <person name="Alamery S."/>
            <person name="Jabbari K."/>
            <person name="Zhao M."/>
            <person name="Edger P.P."/>
            <person name="Chelaifa H."/>
            <person name="Tack D."/>
            <person name="Lassalle G."/>
            <person name="Mestiri I."/>
            <person name="Schnel N."/>
            <person name="Le Paslier M.C."/>
            <person name="Fan G."/>
            <person name="Renault V."/>
            <person name="Bayer P.E."/>
            <person name="Golicz A.A."/>
            <person name="Manoli S."/>
            <person name="Lee T.H."/>
            <person name="Thi V.H."/>
            <person name="Chalabi S."/>
            <person name="Hu Q."/>
            <person name="Fan C."/>
            <person name="Tollenaere R."/>
            <person name="Lu Y."/>
            <person name="Battail C."/>
            <person name="Shen J."/>
            <person name="Sidebottom C.H."/>
            <person name="Wang X."/>
            <person name="Canaguier A."/>
            <person name="Chauveau A."/>
            <person name="Berard A."/>
            <person name="Deniot G."/>
            <person name="Guan M."/>
            <person name="Liu Z."/>
            <person name="Sun F."/>
            <person name="Lim Y.P."/>
            <person name="Lyons E."/>
            <person name="Town C.D."/>
            <person name="Bancroft I."/>
            <person name="Wang X."/>
            <person name="Meng J."/>
            <person name="Ma J."/>
            <person name="Pires J.C."/>
            <person name="King G.J."/>
            <person name="Brunel D."/>
            <person name="Delourme R."/>
            <person name="Renard M."/>
            <person name="Aury J.M."/>
            <person name="Adams K.L."/>
            <person name="Batley J."/>
            <person name="Snowdon R.J."/>
            <person name="Tost J."/>
            <person name="Edwards D."/>
            <person name="Zhou Y."/>
            <person name="Hua W."/>
            <person name="Sharpe A.G."/>
            <person name="Paterson A.H."/>
            <person name="Guan C."/>
            <person name="Wincker P."/>
        </authorList>
    </citation>
    <scope>NUCLEOTIDE SEQUENCE [LARGE SCALE GENOMIC DNA]</scope>
</reference>
<dbReference type="PaxDb" id="3708-A0A078K112"/>
<name>A0A078K112_BRANA</name>
<evidence type="ECO:0000256" key="1">
    <source>
        <dbReference type="SAM" id="MobiDB-lite"/>
    </source>
</evidence>
<dbReference type="Gramene" id="CDY72614">
    <property type="protein sequence ID" value="CDY72614"/>
    <property type="gene ID" value="GSBRNA2T00033942001"/>
</dbReference>
<dbReference type="AlphaFoldDB" id="A0A078K112"/>
<accession>A0A078K112</accession>
<evidence type="ECO:0000313" key="2">
    <source>
        <dbReference type="EMBL" id="CDY72614.1"/>
    </source>
</evidence>
<feature type="compositionally biased region" description="Basic and acidic residues" evidence="1">
    <location>
        <begin position="1"/>
        <end position="18"/>
    </location>
</feature>
<sequence length="31" mass="3802">MEKKIEEDHHHQKQKQKELLNSTKNTETKIQ</sequence>